<keyword evidence="2" id="KW-1185">Reference proteome</keyword>
<dbReference type="Proteomes" id="UP000095552">
    <property type="component" value="Unassembled WGS sequence"/>
</dbReference>
<reference evidence="1 2" key="1">
    <citation type="submission" date="2016-08" db="EMBL/GenBank/DDBJ databases">
        <title>Draft genome of Fabibacter sp. strain SK-8.</title>
        <authorList>
            <person name="Wong S.-K."/>
            <person name="Hamasaki K."/>
            <person name="Yoshizawa S."/>
        </authorList>
    </citation>
    <scope>NUCLEOTIDE SEQUENCE [LARGE SCALE GENOMIC DNA]</scope>
    <source>
        <strain evidence="1 2">SK-8</strain>
    </source>
</reference>
<dbReference type="EMBL" id="MDGQ01000003">
    <property type="protein sequence ID" value="OEK06569.1"/>
    <property type="molecule type" value="Genomic_DNA"/>
</dbReference>
<dbReference type="RefSeq" id="WP_069833881.1">
    <property type="nucleotide sequence ID" value="NZ_MDGQ01000003.1"/>
</dbReference>
<proteinExistence type="predicted"/>
<comment type="caution">
    <text evidence="1">The sequence shown here is derived from an EMBL/GenBank/DDBJ whole genome shotgun (WGS) entry which is preliminary data.</text>
</comment>
<dbReference type="AlphaFoldDB" id="A0A1E5T5C0"/>
<gene>
    <name evidence="1" type="ORF">BFP71_02540</name>
</gene>
<dbReference type="OrthoDB" id="839492at2"/>
<organism evidence="1 2">
    <name type="scientific">Roseivirga misakiensis</name>
    <dbReference type="NCBI Taxonomy" id="1563681"/>
    <lineage>
        <taxon>Bacteria</taxon>
        <taxon>Pseudomonadati</taxon>
        <taxon>Bacteroidota</taxon>
        <taxon>Cytophagia</taxon>
        <taxon>Cytophagales</taxon>
        <taxon>Roseivirgaceae</taxon>
        <taxon>Roseivirga</taxon>
    </lineage>
</organism>
<accession>A0A1E5T5C0</accession>
<dbReference type="STRING" id="1563681.BFP71_02540"/>
<protein>
    <submittedName>
        <fullName evidence="1">Uncharacterized protein</fullName>
    </submittedName>
</protein>
<name>A0A1E5T5C0_9BACT</name>
<evidence type="ECO:0000313" key="1">
    <source>
        <dbReference type="EMBL" id="OEK06569.1"/>
    </source>
</evidence>
<evidence type="ECO:0000313" key="2">
    <source>
        <dbReference type="Proteomes" id="UP000095552"/>
    </source>
</evidence>
<sequence length="107" mass="11622">MTTINERVSALISAFGDSESAFAKRIQVSSSVMFNIVNKKGRLSYPSGPVLEKILSLEKDGKQVSAEWLMRGNGEMLVSGDGLQITSPEAALSYLEKTIIDLKAKTK</sequence>